<feature type="binding site" evidence="3">
    <location>
        <position position="133"/>
    </location>
    <ligand>
        <name>Zn(2+)</name>
        <dbReference type="ChEBI" id="CHEBI:29105"/>
        <label>2</label>
    </ligand>
</feature>
<gene>
    <name evidence="4" type="ORF">I6N95_00990</name>
</gene>
<dbReference type="SUPFAM" id="SSF51569">
    <property type="entry name" value="Aldolase"/>
    <property type="match status" value="1"/>
</dbReference>
<accession>A0A940P7W2</accession>
<feature type="binding site" evidence="3">
    <location>
        <position position="82"/>
    </location>
    <ligand>
        <name>Zn(2+)</name>
        <dbReference type="ChEBI" id="CHEBI:29105"/>
        <label>1</label>
        <note>catalytic</note>
    </ligand>
</feature>
<evidence type="ECO:0000256" key="2">
    <source>
        <dbReference type="PIRSR" id="PIRSR001359-2"/>
    </source>
</evidence>
<sequence>MLVTLKDSLVHAEKENKAVGAFNVPNYETLRAVIHGAEELNVPVIIQHAEVHENLMSLSEIGPMMIAMAKKAKVPVAVHLDHGSSFEKCMEAIRLGFTSVMYDASDKPFAQNLAETKEIVKIAHAVDVSVEAELGSIYTSVIGGGEGRVERTAEELKPENMYTDPKLAKEFVTETGIDCLAIAFGAVHGLYLTKPQLDLKRISQIKQEIDLPFVMHGGSGVSAENYAVAINSGIRKINYYTYMNQAGGRELVNYLGSQEANQPPFFDTLSLVAYEGMKRNVKEALVIFNQL</sequence>
<dbReference type="InterPro" id="IPR050246">
    <property type="entry name" value="Class_II_FBP_aldolase"/>
</dbReference>
<dbReference type="EMBL" id="JAEEGA010000001">
    <property type="protein sequence ID" value="MBP1039572.1"/>
    <property type="molecule type" value="Genomic_DNA"/>
</dbReference>
<keyword evidence="3" id="KW-0862">Zinc</keyword>
<comment type="cofactor">
    <cofactor evidence="3">
        <name>Zn(2+)</name>
        <dbReference type="ChEBI" id="CHEBI:29105"/>
    </cofactor>
    <text evidence="3">Binds 2 Zn(2+) ions per subunit. One is catalytic and the other provides a structural contribution.</text>
</comment>
<keyword evidence="5" id="KW-1185">Reference proteome</keyword>
<dbReference type="PIRSF" id="PIRSF001359">
    <property type="entry name" value="F_bP_aldolase_II"/>
    <property type="match status" value="1"/>
</dbReference>
<dbReference type="RefSeq" id="WP_209524470.1">
    <property type="nucleotide sequence ID" value="NZ_JAEEGA010000001.1"/>
</dbReference>
<evidence type="ECO:0000313" key="5">
    <source>
        <dbReference type="Proteomes" id="UP000674938"/>
    </source>
</evidence>
<dbReference type="Pfam" id="PF01116">
    <property type="entry name" value="F_bP_aldolase"/>
    <property type="match status" value="1"/>
</dbReference>
<evidence type="ECO:0000256" key="1">
    <source>
        <dbReference type="PIRSR" id="PIRSR001359-1"/>
    </source>
</evidence>
<organism evidence="4 5">
    <name type="scientific">Vagococcus allomyrinae</name>
    <dbReference type="NCBI Taxonomy" id="2794353"/>
    <lineage>
        <taxon>Bacteria</taxon>
        <taxon>Bacillati</taxon>
        <taxon>Bacillota</taxon>
        <taxon>Bacilli</taxon>
        <taxon>Lactobacillales</taxon>
        <taxon>Enterococcaceae</taxon>
        <taxon>Vagococcus</taxon>
    </lineage>
</organism>
<dbReference type="Proteomes" id="UP000674938">
    <property type="component" value="Unassembled WGS sequence"/>
</dbReference>
<dbReference type="GO" id="GO:0009025">
    <property type="term" value="F:tagatose-bisphosphate aldolase activity"/>
    <property type="evidence" value="ECO:0007669"/>
    <property type="project" value="TreeGrafter"/>
</dbReference>
<dbReference type="GO" id="GO:0005829">
    <property type="term" value="C:cytosol"/>
    <property type="evidence" value="ECO:0007669"/>
    <property type="project" value="TreeGrafter"/>
</dbReference>
<proteinExistence type="predicted"/>
<feature type="binding site" evidence="3">
    <location>
        <position position="103"/>
    </location>
    <ligand>
        <name>Zn(2+)</name>
        <dbReference type="ChEBI" id="CHEBI:29105"/>
        <label>2</label>
    </ligand>
</feature>
<dbReference type="PANTHER" id="PTHR30304">
    <property type="entry name" value="D-TAGATOSE-1,6-BISPHOSPHATE ALDOLASE"/>
    <property type="match status" value="1"/>
</dbReference>
<dbReference type="GO" id="GO:0008270">
    <property type="term" value="F:zinc ion binding"/>
    <property type="evidence" value="ECO:0007669"/>
    <property type="project" value="InterPro"/>
</dbReference>
<feature type="binding site" evidence="2">
    <location>
        <position position="189"/>
    </location>
    <ligand>
        <name>dihydroxyacetone phosphate</name>
        <dbReference type="ChEBI" id="CHEBI:57642"/>
    </ligand>
</feature>
<feature type="binding site" evidence="3">
    <location>
        <position position="216"/>
    </location>
    <ligand>
        <name>Zn(2+)</name>
        <dbReference type="ChEBI" id="CHEBI:29105"/>
        <label>1</label>
        <note>catalytic</note>
    </ligand>
</feature>
<keyword evidence="3" id="KW-0479">Metal-binding</keyword>
<dbReference type="CDD" id="cd00947">
    <property type="entry name" value="TBP_aldolase_IIB"/>
    <property type="match status" value="1"/>
</dbReference>
<feature type="binding site" evidence="3">
    <location>
        <position position="188"/>
    </location>
    <ligand>
        <name>Zn(2+)</name>
        <dbReference type="ChEBI" id="CHEBI:29105"/>
        <label>1</label>
        <note>catalytic</note>
    </ligand>
</feature>
<dbReference type="AlphaFoldDB" id="A0A940P7W2"/>
<dbReference type="GO" id="GO:0005975">
    <property type="term" value="P:carbohydrate metabolic process"/>
    <property type="evidence" value="ECO:0007669"/>
    <property type="project" value="InterPro"/>
</dbReference>
<dbReference type="NCBIfam" id="TIGR00167">
    <property type="entry name" value="cbbA"/>
    <property type="match status" value="1"/>
</dbReference>
<dbReference type="PANTHER" id="PTHR30304:SF0">
    <property type="entry name" value="D-TAGATOSE-1,6-BISPHOSPHATE ALDOLASE SUBUNIT GATY-RELATED"/>
    <property type="match status" value="1"/>
</dbReference>
<dbReference type="Gene3D" id="3.20.20.70">
    <property type="entry name" value="Aldolase class I"/>
    <property type="match status" value="1"/>
</dbReference>
<feature type="binding site" evidence="2">
    <location>
        <begin position="217"/>
        <end position="219"/>
    </location>
    <ligand>
        <name>dihydroxyacetone phosphate</name>
        <dbReference type="ChEBI" id="CHEBI:57642"/>
    </ligand>
</feature>
<protein>
    <submittedName>
        <fullName evidence="4">Class II fructose-bisphosphate aldolase</fullName>
    </submittedName>
</protein>
<comment type="caution">
    <text evidence="4">The sequence shown here is derived from an EMBL/GenBank/DDBJ whole genome shotgun (WGS) entry which is preliminary data.</text>
</comment>
<dbReference type="InterPro" id="IPR000771">
    <property type="entry name" value="FBA_II"/>
</dbReference>
<evidence type="ECO:0000313" key="4">
    <source>
        <dbReference type="EMBL" id="MBP1039572.1"/>
    </source>
</evidence>
<feature type="binding site" evidence="2">
    <location>
        <begin position="238"/>
        <end position="241"/>
    </location>
    <ligand>
        <name>dihydroxyacetone phosphate</name>
        <dbReference type="ChEBI" id="CHEBI:57642"/>
    </ligand>
</feature>
<name>A0A940P7W2_9ENTE</name>
<dbReference type="InterPro" id="IPR013785">
    <property type="entry name" value="Aldolase_TIM"/>
</dbReference>
<evidence type="ECO:0000256" key="3">
    <source>
        <dbReference type="PIRSR" id="PIRSR001359-3"/>
    </source>
</evidence>
<reference evidence="4" key="1">
    <citation type="submission" date="2020-12" db="EMBL/GenBank/DDBJ databases">
        <title>Vagococcus allomyrinae sp. nov. and Enterococcus lavae sp. nov., isolated from the larvae of Allomyrina dichotoma.</title>
        <authorList>
            <person name="Lee S.D."/>
        </authorList>
    </citation>
    <scope>NUCLEOTIDE SEQUENCE</scope>
    <source>
        <strain evidence="4">BWB3-3</strain>
    </source>
</reference>
<feature type="active site" description="Proton donor" evidence="1">
    <location>
        <position position="81"/>
    </location>
</feature>